<sequence length="64" mass="6951">MGNSPRYLRWLAALCATMGVFGVLVLAIGYQDLSIGRGATIALLLAAAVVLYVLARRLDYPKRK</sequence>
<comment type="caution">
    <text evidence="1">The sequence shown here is derived from an EMBL/GenBank/DDBJ whole genome shotgun (WGS) entry which is preliminary data.</text>
</comment>
<proteinExistence type="predicted"/>
<evidence type="ECO:0000313" key="1">
    <source>
        <dbReference type="EMBL" id="MCI2242002.1"/>
    </source>
</evidence>
<keyword evidence="2" id="KW-1185">Reference proteome</keyword>
<protein>
    <submittedName>
        <fullName evidence="1">Preprotein translocase subunit SecE</fullName>
    </submittedName>
</protein>
<dbReference type="Proteomes" id="UP001430755">
    <property type="component" value="Unassembled WGS sequence"/>
</dbReference>
<dbReference type="RefSeq" id="WP_242164797.1">
    <property type="nucleotide sequence ID" value="NZ_JAJMLW010000002.1"/>
</dbReference>
<evidence type="ECO:0000313" key="2">
    <source>
        <dbReference type="Proteomes" id="UP001430755"/>
    </source>
</evidence>
<dbReference type="EMBL" id="JAJMLW010000002">
    <property type="protein sequence ID" value="MCI2242002.1"/>
    <property type="molecule type" value="Genomic_DNA"/>
</dbReference>
<reference evidence="1" key="1">
    <citation type="submission" date="2021-11" db="EMBL/GenBank/DDBJ databases">
        <title>A Novel Adlercreutzia Species, isolated from a Allomyrina dichotoma larva feces.</title>
        <authorList>
            <person name="Suh M.K."/>
        </authorList>
    </citation>
    <scope>NUCLEOTIDE SEQUENCE</scope>
    <source>
        <strain evidence="1">JBNU-10</strain>
    </source>
</reference>
<name>A0ABS9WIA5_9ACTN</name>
<accession>A0ABS9WIA5</accession>
<organism evidence="1 2">
    <name type="scientific">Adlercreutzia faecimuris</name>
    <dbReference type="NCBI Taxonomy" id="2897341"/>
    <lineage>
        <taxon>Bacteria</taxon>
        <taxon>Bacillati</taxon>
        <taxon>Actinomycetota</taxon>
        <taxon>Coriobacteriia</taxon>
        <taxon>Eggerthellales</taxon>
        <taxon>Eggerthellaceae</taxon>
        <taxon>Adlercreutzia</taxon>
    </lineage>
</organism>
<gene>
    <name evidence="1" type="ORF">LPT13_06515</name>
</gene>